<dbReference type="RefSeq" id="WP_160495914.1">
    <property type="nucleotide sequence ID" value="NZ_WUBI01000001.1"/>
</dbReference>
<name>A0A7X3IGX5_9BACL</name>
<dbReference type="InterPro" id="IPR001296">
    <property type="entry name" value="Glyco_trans_1"/>
</dbReference>
<evidence type="ECO:0000259" key="1">
    <source>
        <dbReference type="Pfam" id="PF00534"/>
    </source>
</evidence>
<organism evidence="2 3">
    <name type="scientific">Paenibacillus dendrobii</name>
    <dbReference type="NCBI Taxonomy" id="2691084"/>
    <lineage>
        <taxon>Bacteria</taxon>
        <taxon>Bacillati</taxon>
        <taxon>Bacillota</taxon>
        <taxon>Bacilli</taxon>
        <taxon>Bacillales</taxon>
        <taxon>Paenibacillaceae</taxon>
        <taxon>Paenibacillus</taxon>
    </lineage>
</organism>
<keyword evidence="2" id="KW-0808">Transferase</keyword>
<comment type="caution">
    <text evidence="2">The sequence shown here is derived from an EMBL/GenBank/DDBJ whole genome shotgun (WGS) entry which is preliminary data.</text>
</comment>
<dbReference type="GO" id="GO:0016757">
    <property type="term" value="F:glycosyltransferase activity"/>
    <property type="evidence" value="ECO:0007669"/>
    <property type="project" value="InterPro"/>
</dbReference>
<evidence type="ECO:0000313" key="2">
    <source>
        <dbReference type="EMBL" id="MWV42300.1"/>
    </source>
</evidence>
<reference evidence="2 3" key="1">
    <citation type="submission" date="2019-12" db="EMBL/GenBank/DDBJ databases">
        <title>Paenibacillus sp. nov., an endophytic bacterium isolated from the stem of Dendrobium.</title>
        <authorList>
            <person name="Zhao R."/>
        </authorList>
    </citation>
    <scope>NUCLEOTIDE SEQUENCE [LARGE SCALE GENOMIC DNA]</scope>
    <source>
        <strain evidence="2 3">HJL G12</strain>
    </source>
</reference>
<feature type="domain" description="Glycosyl transferase family 1" evidence="1">
    <location>
        <begin position="187"/>
        <end position="350"/>
    </location>
</feature>
<proteinExistence type="predicted"/>
<protein>
    <submittedName>
        <fullName evidence="2">Glycosyltransferase</fullName>
    </submittedName>
</protein>
<dbReference type="Proteomes" id="UP000460318">
    <property type="component" value="Unassembled WGS sequence"/>
</dbReference>
<dbReference type="EMBL" id="WUBI01000001">
    <property type="protein sequence ID" value="MWV42300.1"/>
    <property type="molecule type" value="Genomic_DNA"/>
</dbReference>
<accession>A0A7X3IGX5</accession>
<dbReference type="CDD" id="cd03801">
    <property type="entry name" value="GT4_PimA-like"/>
    <property type="match status" value="1"/>
</dbReference>
<dbReference type="SUPFAM" id="SSF53756">
    <property type="entry name" value="UDP-Glycosyltransferase/glycogen phosphorylase"/>
    <property type="match status" value="1"/>
</dbReference>
<dbReference type="Pfam" id="PF00534">
    <property type="entry name" value="Glycos_transf_1"/>
    <property type="match status" value="1"/>
</dbReference>
<dbReference type="PANTHER" id="PTHR12526">
    <property type="entry name" value="GLYCOSYLTRANSFERASE"/>
    <property type="match status" value="1"/>
</dbReference>
<sequence length="376" mass="42939">MNEVSILTHSFLDAYNGNIDRIYGGGLERYLHEICGMIAELGWKPVIYQLSYCGDFEKEIGFIRVHGYDCNHRDSIEVFNRMTIEAKGPIIYSSFIWEAIEYKAGSLGICHGINWDYHAASAEHKAEVGRNIQHALGHLKRIVSVDSHFLTFCRAVCQYPDPDQIVLLPNAVDTAWYTPGTRWRGLQRKEETIRIVYPRRVSLERGIIPMMLVADRLLQNYPQVHIEFAGEVINNNLITKAFRQWMDSSPDRDRIIHRCYTFQEMNEAYQKADIAVIPTVFSEGTSYSCLEAMSCGLPVVAGNVGGLNDLIINGYNGFTVAPTEEKLYECIASLVENSELRHYVGANARAVAHAFDIRIWREKWKEILCSYLEQEV</sequence>
<dbReference type="Gene3D" id="3.40.50.2000">
    <property type="entry name" value="Glycogen Phosphorylase B"/>
    <property type="match status" value="2"/>
</dbReference>
<dbReference type="AlphaFoldDB" id="A0A7X3IGX5"/>
<keyword evidence="3" id="KW-1185">Reference proteome</keyword>
<evidence type="ECO:0000313" key="3">
    <source>
        <dbReference type="Proteomes" id="UP000460318"/>
    </source>
</evidence>
<gene>
    <name evidence="2" type="ORF">GRF59_01535</name>
</gene>